<evidence type="ECO:0000256" key="8">
    <source>
        <dbReference type="ARBA" id="ARBA00048741"/>
    </source>
</evidence>
<dbReference type="PANTHER" id="PTHR43284:SF1">
    <property type="entry name" value="ASPARAGINE SYNTHETASE"/>
    <property type="match status" value="1"/>
</dbReference>
<dbReference type="EC" id="6.3.5.4" evidence="3"/>
<sequence>MCGITGWVDFQRNLQDHTALLERMNKTLEVRGPDAEGAWIKEHVALGHRRLIVIDPCGGKQPMRKTINDRTYVITYNGEIYNMDEIRLKLLSLGYPLHTRSDTELILTAYIEWGAECSRHLNGIFAFAIWDEAKQQLFAARDRIGVKPFFYAQMGSSFLFASEVKALLAHPEVDPIIGEEGLAEILVMGPARTPGVGIFRDIKELRPGHALLFNRDGLQICSYWELVSDHHTDDLETTAAKVRELFQDAVKRQLVSDVPIGTMLSGGLDSSAISACSAQVFKEEGRGTLSTFSVDYVDNDKHFNVNEFQPNSDAPWVKLMAEAIQSEHHAVMLDNEELLQNLTQAMVARDFPGMADIDASLYLFSREIKKKMTVVLSGECADEVFGGYPWFHREEMINADTFPWARLVSKRIPFISPEIARRIKPLEYVEARYQEALSEVPRLSEESTTEARMREMFYLNLTRWMPTLLDRKDRMSMAFGLEVRVPFCDHHLVEYVWNIPWAMKKLGEREKGLLRYALKGILPQEIIDRKKSPYPKTHHPDYLRTMQKQVLQLTEDAQAPMFALLDRQAVRQFAEQDLTKTHLPWFGQLMNVPALLAYWLQLNEWMKRYRVEVDI</sequence>
<dbReference type="SUPFAM" id="SSF56235">
    <property type="entry name" value="N-terminal nucleophile aminohydrolases (Ntn hydrolases)"/>
    <property type="match status" value="1"/>
</dbReference>
<dbReference type="GO" id="GO:0004066">
    <property type="term" value="F:asparagine synthase (glutamine-hydrolyzing) activity"/>
    <property type="evidence" value="ECO:0007669"/>
    <property type="project" value="UniProtKB-EC"/>
</dbReference>
<evidence type="ECO:0000256" key="6">
    <source>
        <dbReference type="ARBA" id="ARBA00022888"/>
    </source>
</evidence>
<keyword evidence="10" id="KW-0436">Ligase</keyword>
<dbReference type="CDD" id="cd01991">
    <property type="entry name" value="Asn_synthase_B_C"/>
    <property type="match status" value="1"/>
</dbReference>
<evidence type="ECO:0000256" key="2">
    <source>
        <dbReference type="ARBA" id="ARBA00005752"/>
    </source>
</evidence>
<dbReference type="InterPro" id="IPR051786">
    <property type="entry name" value="ASN_synthetase/amidase"/>
</dbReference>
<dbReference type="EMBL" id="JBHTBW010000006">
    <property type="protein sequence ID" value="MFC7440193.1"/>
    <property type="molecule type" value="Genomic_DNA"/>
</dbReference>
<feature type="domain" description="Glutamine amidotransferase type-2" evidence="9">
    <location>
        <begin position="2"/>
        <end position="216"/>
    </location>
</feature>
<keyword evidence="5" id="KW-0067">ATP-binding</keyword>
<dbReference type="Proteomes" id="UP001596500">
    <property type="component" value="Unassembled WGS sequence"/>
</dbReference>
<dbReference type="PIRSF" id="PIRSF001589">
    <property type="entry name" value="Asn_synthetase_glu-h"/>
    <property type="match status" value="1"/>
</dbReference>
<accession>A0ABW2RGS6</accession>
<comment type="pathway">
    <text evidence="1">Amino-acid biosynthesis; L-asparagine biosynthesis; L-asparagine from L-aspartate (L-Gln route): step 1/1.</text>
</comment>
<organism evidence="10 11">
    <name type="scientific">Laceyella putida</name>
    <dbReference type="NCBI Taxonomy" id="110101"/>
    <lineage>
        <taxon>Bacteria</taxon>
        <taxon>Bacillati</taxon>
        <taxon>Bacillota</taxon>
        <taxon>Bacilli</taxon>
        <taxon>Bacillales</taxon>
        <taxon>Thermoactinomycetaceae</taxon>
        <taxon>Laceyella</taxon>
    </lineage>
</organism>
<dbReference type="Gene3D" id="3.60.20.10">
    <property type="entry name" value="Glutamine Phosphoribosylpyrophosphate, subunit 1, domain 1"/>
    <property type="match status" value="1"/>
</dbReference>
<name>A0ABW2RGS6_9BACL</name>
<dbReference type="PROSITE" id="PS51278">
    <property type="entry name" value="GATASE_TYPE_2"/>
    <property type="match status" value="1"/>
</dbReference>
<keyword evidence="7" id="KW-0315">Glutamine amidotransferase</keyword>
<evidence type="ECO:0000256" key="7">
    <source>
        <dbReference type="ARBA" id="ARBA00022962"/>
    </source>
</evidence>
<dbReference type="Pfam" id="PF13537">
    <property type="entry name" value="GATase_7"/>
    <property type="match status" value="1"/>
</dbReference>
<dbReference type="NCBIfam" id="TIGR01536">
    <property type="entry name" value="asn_synth_AEB"/>
    <property type="match status" value="1"/>
</dbReference>
<dbReference type="PANTHER" id="PTHR43284">
    <property type="entry name" value="ASPARAGINE SYNTHETASE (GLUTAMINE-HYDROLYZING)"/>
    <property type="match status" value="1"/>
</dbReference>
<dbReference type="Pfam" id="PF00733">
    <property type="entry name" value="Asn_synthase"/>
    <property type="match status" value="1"/>
</dbReference>
<dbReference type="Gene3D" id="3.40.50.620">
    <property type="entry name" value="HUPs"/>
    <property type="match status" value="1"/>
</dbReference>
<dbReference type="SUPFAM" id="SSF52402">
    <property type="entry name" value="Adenine nucleotide alpha hydrolases-like"/>
    <property type="match status" value="1"/>
</dbReference>
<keyword evidence="6" id="KW-0028">Amino-acid biosynthesis</keyword>
<keyword evidence="4" id="KW-0547">Nucleotide-binding</keyword>
<protein>
    <recommendedName>
        <fullName evidence="3">asparagine synthase (glutamine-hydrolyzing)</fullName>
        <ecNumber evidence="3">6.3.5.4</ecNumber>
    </recommendedName>
</protein>
<dbReference type="InterPro" id="IPR006426">
    <property type="entry name" value="Asn_synth_AEB"/>
</dbReference>
<dbReference type="InterPro" id="IPR001962">
    <property type="entry name" value="Asn_synthase"/>
</dbReference>
<evidence type="ECO:0000313" key="10">
    <source>
        <dbReference type="EMBL" id="MFC7440193.1"/>
    </source>
</evidence>
<keyword evidence="11" id="KW-1185">Reference proteome</keyword>
<dbReference type="InterPro" id="IPR029055">
    <property type="entry name" value="Ntn_hydrolases_N"/>
</dbReference>
<comment type="caution">
    <text evidence="10">The sequence shown here is derived from an EMBL/GenBank/DDBJ whole genome shotgun (WGS) entry which is preliminary data.</text>
</comment>
<evidence type="ECO:0000313" key="11">
    <source>
        <dbReference type="Proteomes" id="UP001596500"/>
    </source>
</evidence>
<dbReference type="InterPro" id="IPR033738">
    <property type="entry name" value="AsnB_N"/>
</dbReference>
<evidence type="ECO:0000256" key="3">
    <source>
        <dbReference type="ARBA" id="ARBA00012737"/>
    </source>
</evidence>
<dbReference type="InterPro" id="IPR014729">
    <property type="entry name" value="Rossmann-like_a/b/a_fold"/>
</dbReference>
<evidence type="ECO:0000256" key="5">
    <source>
        <dbReference type="ARBA" id="ARBA00022840"/>
    </source>
</evidence>
<comment type="catalytic activity">
    <reaction evidence="8">
        <text>L-aspartate + L-glutamine + ATP + H2O = L-asparagine + L-glutamate + AMP + diphosphate + H(+)</text>
        <dbReference type="Rhea" id="RHEA:12228"/>
        <dbReference type="ChEBI" id="CHEBI:15377"/>
        <dbReference type="ChEBI" id="CHEBI:15378"/>
        <dbReference type="ChEBI" id="CHEBI:29985"/>
        <dbReference type="ChEBI" id="CHEBI:29991"/>
        <dbReference type="ChEBI" id="CHEBI:30616"/>
        <dbReference type="ChEBI" id="CHEBI:33019"/>
        <dbReference type="ChEBI" id="CHEBI:58048"/>
        <dbReference type="ChEBI" id="CHEBI:58359"/>
        <dbReference type="ChEBI" id="CHEBI:456215"/>
        <dbReference type="EC" id="6.3.5.4"/>
    </reaction>
</comment>
<reference evidence="11" key="1">
    <citation type="journal article" date="2019" name="Int. J. Syst. Evol. Microbiol.">
        <title>The Global Catalogue of Microorganisms (GCM) 10K type strain sequencing project: providing services to taxonomists for standard genome sequencing and annotation.</title>
        <authorList>
            <consortium name="The Broad Institute Genomics Platform"/>
            <consortium name="The Broad Institute Genome Sequencing Center for Infectious Disease"/>
            <person name="Wu L."/>
            <person name="Ma J."/>
        </authorList>
    </citation>
    <scope>NUCLEOTIDE SEQUENCE [LARGE SCALE GENOMIC DNA]</scope>
    <source>
        <strain evidence="11">CGMCC 1.12942</strain>
    </source>
</reference>
<dbReference type="CDD" id="cd00712">
    <property type="entry name" value="AsnB"/>
    <property type="match status" value="1"/>
</dbReference>
<evidence type="ECO:0000256" key="4">
    <source>
        <dbReference type="ARBA" id="ARBA00022741"/>
    </source>
</evidence>
<evidence type="ECO:0000256" key="1">
    <source>
        <dbReference type="ARBA" id="ARBA00005187"/>
    </source>
</evidence>
<dbReference type="RefSeq" id="WP_379863410.1">
    <property type="nucleotide sequence ID" value="NZ_JBHTBW010000006.1"/>
</dbReference>
<proteinExistence type="inferred from homology"/>
<gene>
    <name evidence="10" type="primary">asnB</name>
    <name evidence="10" type="ORF">ACFQNG_03310</name>
</gene>
<comment type="similarity">
    <text evidence="2">Belongs to the asparagine synthetase family.</text>
</comment>
<dbReference type="InterPro" id="IPR017932">
    <property type="entry name" value="GATase_2_dom"/>
</dbReference>
<keyword evidence="6" id="KW-0061">Asparagine biosynthesis</keyword>
<evidence type="ECO:0000259" key="9">
    <source>
        <dbReference type="PROSITE" id="PS51278"/>
    </source>
</evidence>